<dbReference type="PANTHER" id="PTHR47738:SF3">
    <property type="entry name" value="PHOSPHOTRANSFERASE SYSTEM MANNITOL_FRUCTOSE-SPECIFIC IIA DOMAIN CONTAINING PROTEIN"/>
    <property type="match status" value="1"/>
</dbReference>
<feature type="domain" description="PTS EIIA type-2" evidence="1">
    <location>
        <begin position="3"/>
        <end position="150"/>
    </location>
</feature>
<reference evidence="2 3" key="1">
    <citation type="submission" date="2011-08" db="EMBL/GenBank/DDBJ databases">
        <title>The Genome Sequence of Clostridium hathewayi WAL-18680.</title>
        <authorList>
            <consortium name="The Broad Institute Genome Sequencing Platform"/>
            <person name="Earl A."/>
            <person name="Ward D."/>
            <person name="Feldgarden M."/>
            <person name="Gevers D."/>
            <person name="Finegold S.M."/>
            <person name="Summanen P.H."/>
            <person name="Molitoris D.R."/>
            <person name="Song M."/>
            <person name="Daigneault M."/>
            <person name="Allen-Vercoe E."/>
            <person name="Young S.K."/>
            <person name="Zeng Q."/>
            <person name="Gargeya S."/>
            <person name="Fitzgerald M."/>
            <person name="Haas B."/>
            <person name="Abouelleil A."/>
            <person name="Alvarado L."/>
            <person name="Arachchi H.M."/>
            <person name="Berlin A."/>
            <person name="Brown A."/>
            <person name="Chapman S.B."/>
            <person name="Chen Z."/>
            <person name="Dunbar C."/>
            <person name="Freedman E."/>
            <person name="Gearin G."/>
            <person name="Gellesch M."/>
            <person name="Goldberg J."/>
            <person name="Griggs A."/>
            <person name="Gujja S."/>
            <person name="Heiman D."/>
            <person name="Howarth C."/>
            <person name="Larson L."/>
            <person name="Lui A."/>
            <person name="MacDonald P.J.P."/>
            <person name="Montmayeur A."/>
            <person name="Murphy C."/>
            <person name="Neiman D."/>
            <person name="Pearson M."/>
            <person name="Priest M."/>
            <person name="Roberts A."/>
            <person name="Saif S."/>
            <person name="Shea T."/>
            <person name="Shenoy N."/>
            <person name="Sisk P."/>
            <person name="Stolte C."/>
            <person name="Sykes S."/>
            <person name="Wortman J."/>
            <person name="Nusbaum C."/>
            <person name="Birren B."/>
        </authorList>
    </citation>
    <scope>NUCLEOTIDE SEQUENCE [LARGE SCALE GENOMIC DNA]</scope>
    <source>
        <strain evidence="2 3">WAL-18680</strain>
    </source>
</reference>
<dbReference type="SUPFAM" id="SSF55804">
    <property type="entry name" value="Phoshotransferase/anion transport protein"/>
    <property type="match status" value="1"/>
</dbReference>
<name>G5I9S4_9FIRM</name>
<dbReference type="PANTHER" id="PTHR47738">
    <property type="entry name" value="PTS SYSTEM FRUCTOSE-LIKE EIIA COMPONENT-RELATED"/>
    <property type="match status" value="1"/>
</dbReference>
<dbReference type="InterPro" id="IPR002178">
    <property type="entry name" value="PTS_EIIA_type-2_dom"/>
</dbReference>
<dbReference type="Proteomes" id="UP000005384">
    <property type="component" value="Unassembled WGS sequence"/>
</dbReference>
<accession>G5I9S4</accession>
<dbReference type="OrthoDB" id="370976at2"/>
<gene>
    <name evidence="2" type="ORF">HMPREF9473_00264</name>
</gene>
<dbReference type="Gene3D" id="3.40.930.10">
    <property type="entry name" value="Mannitol-specific EII, Chain A"/>
    <property type="match status" value="1"/>
</dbReference>
<dbReference type="PROSITE" id="PS51094">
    <property type="entry name" value="PTS_EIIA_TYPE_2"/>
    <property type="match status" value="1"/>
</dbReference>
<dbReference type="InterPro" id="IPR016152">
    <property type="entry name" value="PTrfase/Anion_transptr"/>
</dbReference>
<dbReference type="EMBL" id="ADLN01000001">
    <property type="protein sequence ID" value="EHI61813.1"/>
    <property type="molecule type" value="Genomic_DNA"/>
</dbReference>
<dbReference type="RefSeq" id="WP_006778246.1">
    <property type="nucleotide sequence ID" value="NZ_CP040506.1"/>
</dbReference>
<evidence type="ECO:0000313" key="2">
    <source>
        <dbReference type="EMBL" id="EHI61813.1"/>
    </source>
</evidence>
<protein>
    <recommendedName>
        <fullName evidence="1">PTS EIIA type-2 domain-containing protein</fullName>
    </recommendedName>
</protein>
<keyword evidence="3" id="KW-1185">Reference proteome</keyword>
<evidence type="ECO:0000259" key="1">
    <source>
        <dbReference type="PROSITE" id="PS51094"/>
    </source>
</evidence>
<organism evidence="2 3">
    <name type="scientific">Hungatella hathewayi WAL-18680</name>
    <dbReference type="NCBI Taxonomy" id="742737"/>
    <lineage>
        <taxon>Bacteria</taxon>
        <taxon>Bacillati</taxon>
        <taxon>Bacillota</taxon>
        <taxon>Clostridia</taxon>
        <taxon>Lachnospirales</taxon>
        <taxon>Lachnospiraceae</taxon>
        <taxon>Hungatella</taxon>
    </lineage>
</organism>
<dbReference type="PATRIC" id="fig|742737.3.peg.258"/>
<dbReference type="CDD" id="cd00211">
    <property type="entry name" value="PTS_IIA_fru"/>
    <property type="match status" value="1"/>
</dbReference>
<evidence type="ECO:0000313" key="3">
    <source>
        <dbReference type="Proteomes" id="UP000005384"/>
    </source>
</evidence>
<dbReference type="AlphaFoldDB" id="G5I9S4"/>
<comment type="caution">
    <text evidence="2">The sequence shown here is derived from an EMBL/GenBank/DDBJ whole genome shotgun (WGS) entry which is preliminary data.</text>
</comment>
<dbReference type="HOGENOM" id="CLU_072531_6_0_9"/>
<dbReference type="Pfam" id="PF00359">
    <property type="entry name" value="PTS_EIIA_2"/>
    <property type="match status" value="1"/>
</dbReference>
<sequence>MSILLDQSLILRMEHAESNVDVLKQMCDHLCKKGIVKDTYCQAILEREKNFPTGLNTGGINIAIPHADVCHVNTACLCVAVLNPPVDFRAMDEPDDAVPISLVIMLVLTEPHGHLEMLQRVVGLIQNQEEVKNIITADDKAEIEAIIRKHLLEAE</sequence>
<dbReference type="InterPro" id="IPR051541">
    <property type="entry name" value="PTS_SugarTrans_NitroReg"/>
</dbReference>
<proteinExistence type="predicted"/>